<dbReference type="GO" id="GO:0005737">
    <property type="term" value="C:cytoplasm"/>
    <property type="evidence" value="ECO:0007669"/>
    <property type="project" value="UniProtKB-SubCell"/>
</dbReference>
<keyword evidence="5 12" id="KW-0436">Ligase</keyword>
<dbReference type="GO" id="GO:0004828">
    <property type="term" value="F:serine-tRNA ligase activity"/>
    <property type="evidence" value="ECO:0007669"/>
    <property type="project" value="UniProtKB-UniRule"/>
</dbReference>
<dbReference type="PRINTS" id="PR00981">
    <property type="entry name" value="TRNASYNTHSER"/>
</dbReference>
<dbReference type="GO" id="GO:0006434">
    <property type="term" value="P:seryl-tRNA aminoacylation"/>
    <property type="evidence" value="ECO:0007669"/>
    <property type="project" value="UniProtKB-UniRule"/>
</dbReference>
<comment type="subcellular location">
    <subcellularLocation>
        <location evidence="1 12">Cytoplasm</location>
    </subcellularLocation>
</comment>
<organism evidence="17 18">
    <name type="scientific">Thermospira aquatica</name>
    <dbReference type="NCBI Taxonomy" id="2828656"/>
    <lineage>
        <taxon>Bacteria</taxon>
        <taxon>Pseudomonadati</taxon>
        <taxon>Spirochaetota</taxon>
        <taxon>Spirochaetia</taxon>
        <taxon>Brevinematales</taxon>
        <taxon>Thermospiraceae</taxon>
        <taxon>Thermospira</taxon>
    </lineage>
</organism>
<dbReference type="CDD" id="cd00770">
    <property type="entry name" value="SerRS_core"/>
    <property type="match status" value="1"/>
</dbReference>
<comment type="pathway">
    <text evidence="2 12">Aminoacyl-tRNA biosynthesis; selenocysteinyl-tRNA(Sec) biosynthesis; L-seryl-tRNA(Sec) from L-serine and tRNA(Sec): step 1/1.</text>
</comment>
<dbReference type="InterPro" id="IPR002314">
    <property type="entry name" value="aa-tRNA-synt_IIb"/>
</dbReference>
<dbReference type="EC" id="6.1.1.11" evidence="12"/>
<keyword evidence="4 12" id="KW-0963">Cytoplasm</keyword>
<evidence type="ECO:0000256" key="10">
    <source>
        <dbReference type="ARBA" id="ARBA00047929"/>
    </source>
</evidence>
<dbReference type="KEGG" id="taqu:KDW03_08270"/>
<dbReference type="GO" id="GO:0016260">
    <property type="term" value="P:selenocysteine biosynthetic process"/>
    <property type="evidence" value="ECO:0007669"/>
    <property type="project" value="UniProtKB-UniRule"/>
</dbReference>
<dbReference type="Gene3D" id="1.10.287.40">
    <property type="entry name" value="Serine-tRNA synthetase, tRNA binding domain"/>
    <property type="match status" value="1"/>
</dbReference>
<evidence type="ECO:0000256" key="12">
    <source>
        <dbReference type="HAMAP-Rule" id="MF_00176"/>
    </source>
</evidence>
<gene>
    <name evidence="12 17" type="primary">serS</name>
    <name evidence="17" type="ORF">KDW03_08270</name>
</gene>
<dbReference type="Pfam" id="PF00587">
    <property type="entry name" value="tRNA-synt_2b"/>
    <property type="match status" value="1"/>
</dbReference>
<comment type="domain">
    <text evidence="12">Consists of two distinct domains, a catalytic core and a N-terminal extension that is involved in tRNA binding.</text>
</comment>
<dbReference type="InterPro" id="IPR015866">
    <property type="entry name" value="Ser-tRNA-synth_1_N"/>
</dbReference>
<dbReference type="InterPro" id="IPR042103">
    <property type="entry name" value="SerRS_1_N_sf"/>
</dbReference>
<keyword evidence="7 12" id="KW-0067">ATP-binding</keyword>
<dbReference type="EMBL" id="CP073355">
    <property type="protein sequence ID" value="URA09482.1"/>
    <property type="molecule type" value="Genomic_DNA"/>
</dbReference>
<dbReference type="Pfam" id="PF02403">
    <property type="entry name" value="Seryl_tRNA_N"/>
    <property type="match status" value="1"/>
</dbReference>
<keyword evidence="15" id="KW-0175">Coiled coil</keyword>
<evidence type="ECO:0000256" key="4">
    <source>
        <dbReference type="ARBA" id="ARBA00022490"/>
    </source>
</evidence>
<dbReference type="PROSITE" id="PS50862">
    <property type="entry name" value="AA_TRNA_LIGASE_II"/>
    <property type="match status" value="1"/>
</dbReference>
<dbReference type="InterPro" id="IPR002317">
    <property type="entry name" value="Ser-tRNA-ligase_type_1"/>
</dbReference>
<feature type="binding site" evidence="13">
    <location>
        <position position="230"/>
    </location>
    <ligand>
        <name>L-serine</name>
        <dbReference type="ChEBI" id="CHEBI:33384"/>
    </ligand>
</feature>
<dbReference type="InterPro" id="IPR006195">
    <property type="entry name" value="aa-tRNA-synth_II"/>
</dbReference>
<feature type="binding site" evidence="12">
    <location>
        <position position="384"/>
    </location>
    <ligand>
        <name>L-serine</name>
        <dbReference type="ChEBI" id="CHEBI:33384"/>
    </ligand>
</feature>
<evidence type="ECO:0000256" key="2">
    <source>
        <dbReference type="ARBA" id="ARBA00005045"/>
    </source>
</evidence>
<dbReference type="SUPFAM" id="SSF55681">
    <property type="entry name" value="Class II aaRS and biotin synthetases"/>
    <property type="match status" value="1"/>
</dbReference>
<dbReference type="RefSeq" id="WP_271434611.1">
    <property type="nucleotide sequence ID" value="NZ_CP073355.1"/>
</dbReference>
<evidence type="ECO:0000256" key="3">
    <source>
        <dbReference type="ARBA" id="ARBA00010728"/>
    </source>
</evidence>
<reference evidence="17" key="1">
    <citation type="submission" date="2021-04" db="EMBL/GenBank/DDBJ databases">
        <authorList>
            <person name="Postec A."/>
        </authorList>
    </citation>
    <scope>NUCLEOTIDE SEQUENCE</scope>
    <source>
        <strain evidence="17">F1F22</strain>
    </source>
</reference>
<evidence type="ECO:0000256" key="13">
    <source>
        <dbReference type="PIRSR" id="PIRSR001529-1"/>
    </source>
</evidence>
<evidence type="ECO:0000256" key="6">
    <source>
        <dbReference type="ARBA" id="ARBA00022741"/>
    </source>
</evidence>
<comment type="catalytic activity">
    <reaction evidence="11 12">
        <text>tRNA(Ser) + L-serine + ATP = L-seryl-tRNA(Ser) + AMP + diphosphate + H(+)</text>
        <dbReference type="Rhea" id="RHEA:12292"/>
        <dbReference type="Rhea" id="RHEA-COMP:9669"/>
        <dbReference type="Rhea" id="RHEA-COMP:9703"/>
        <dbReference type="ChEBI" id="CHEBI:15378"/>
        <dbReference type="ChEBI" id="CHEBI:30616"/>
        <dbReference type="ChEBI" id="CHEBI:33019"/>
        <dbReference type="ChEBI" id="CHEBI:33384"/>
        <dbReference type="ChEBI" id="CHEBI:78442"/>
        <dbReference type="ChEBI" id="CHEBI:78533"/>
        <dbReference type="ChEBI" id="CHEBI:456215"/>
        <dbReference type="EC" id="6.1.1.11"/>
    </reaction>
</comment>
<feature type="domain" description="Aminoacyl-transfer RNA synthetases class-II family profile" evidence="16">
    <location>
        <begin position="139"/>
        <end position="409"/>
    </location>
</feature>
<dbReference type="SUPFAM" id="SSF46589">
    <property type="entry name" value="tRNA-binding arm"/>
    <property type="match status" value="1"/>
</dbReference>
<comment type="catalytic activity">
    <reaction evidence="10 12">
        <text>tRNA(Sec) + L-serine + ATP = L-seryl-tRNA(Sec) + AMP + diphosphate + H(+)</text>
        <dbReference type="Rhea" id="RHEA:42580"/>
        <dbReference type="Rhea" id="RHEA-COMP:9742"/>
        <dbReference type="Rhea" id="RHEA-COMP:10128"/>
        <dbReference type="ChEBI" id="CHEBI:15378"/>
        <dbReference type="ChEBI" id="CHEBI:30616"/>
        <dbReference type="ChEBI" id="CHEBI:33019"/>
        <dbReference type="ChEBI" id="CHEBI:33384"/>
        <dbReference type="ChEBI" id="CHEBI:78442"/>
        <dbReference type="ChEBI" id="CHEBI:78533"/>
        <dbReference type="ChEBI" id="CHEBI:456215"/>
        <dbReference type="EC" id="6.1.1.11"/>
    </reaction>
</comment>
<feature type="binding site" evidence="13">
    <location>
        <position position="382"/>
    </location>
    <ligand>
        <name>L-serine</name>
        <dbReference type="ChEBI" id="CHEBI:33384"/>
    </ligand>
</feature>
<accession>A0AAX3BB13</accession>
<evidence type="ECO:0000256" key="11">
    <source>
        <dbReference type="ARBA" id="ARBA00048823"/>
    </source>
</evidence>
<feature type="coiled-coil region" evidence="15">
    <location>
        <begin position="31"/>
        <end position="96"/>
    </location>
</feature>
<dbReference type="InterPro" id="IPR033729">
    <property type="entry name" value="SerRS_core"/>
</dbReference>
<dbReference type="PANTHER" id="PTHR43697:SF1">
    <property type="entry name" value="SERINE--TRNA LIGASE"/>
    <property type="match status" value="1"/>
</dbReference>
<evidence type="ECO:0000256" key="7">
    <source>
        <dbReference type="ARBA" id="ARBA00022840"/>
    </source>
</evidence>
<dbReference type="HAMAP" id="MF_00176">
    <property type="entry name" value="Ser_tRNA_synth_type1"/>
    <property type="match status" value="1"/>
</dbReference>
<evidence type="ECO:0000256" key="9">
    <source>
        <dbReference type="ARBA" id="ARBA00023146"/>
    </source>
</evidence>
<name>A0AAX3BB13_9SPIR</name>
<keyword evidence="8 12" id="KW-0648">Protein biosynthesis</keyword>
<comment type="function">
    <text evidence="12">Catalyzes the attachment of serine to tRNA(Ser). Is also able to aminoacylate tRNA(Sec) with serine, to form the misacylated tRNA L-seryl-tRNA(Sec), which will be further converted into selenocysteinyl-tRNA(Sec).</text>
</comment>
<reference evidence="17" key="2">
    <citation type="submission" date="2022-06" db="EMBL/GenBank/DDBJ databases">
        <title>Thermospira aquatica gen. nov., sp. nov.</title>
        <authorList>
            <person name="Ben Ali Gam Z."/>
            <person name="Labat M."/>
        </authorList>
    </citation>
    <scope>NUCLEOTIDE SEQUENCE</scope>
    <source>
        <strain evidence="17">F1F22</strain>
    </source>
</reference>
<evidence type="ECO:0000313" key="17">
    <source>
        <dbReference type="EMBL" id="URA09482.1"/>
    </source>
</evidence>
<feature type="binding site" evidence="12 13">
    <location>
        <position position="284"/>
    </location>
    <ligand>
        <name>L-serine</name>
        <dbReference type="ChEBI" id="CHEBI:33384"/>
    </ligand>
</feature>
<feature type="binding site" evidence="12">
    <location>
        <begin position="230"/>
        <end position="232"/>
    </location>
    <ligand>
        <name>L-serine</name>
        <dbReference type="ChEBI" id="CHEBI:33384"/>
    </ligand>
</feature>
<sequence>MLDIRFIVENETLVREKLRYRLKDPSLLDEVVALDQKRRALQKEGDVLRQEKNQKSKEIGVIKSRGGDASAVMSEVAKLGEKLSDLERQEREVSETLTGKLMMIPNLPMDDVPVGEDETSNQEIRRWGDVPSFSFSPRTHDEIAETLGILDFERGAKIAGSGFTLYRGLGARLERALINFMLDTHREDGYEEYFVPFLIKGSSLEGTGQLPKFKEDLYHIEGEDLYLNPTAEVPLTNIYQNEILTEKDLPRWITAYAPSFRKEAGSYGKDTKGIIRQHQFNKVELVKICRPEDSEKEHQQMVEQAQKILKRLGLAHRVVVLSQGDMGFSAAKCYDVEVWLPGQNRYREISSVSNCLDFQARRAQIRFRRESTGKLEFVHTLNGSGLAVGRTVVAILENYQQPDGSVVIPEVLRPYMGGVESITKISL</sequence>
<comment type="caution">
    <text evidence="12">Lacks conserved residue(s) required for the propagation of feature annotation.</text>
</comment>
<evidence type="ECO:0000256" key="15">
    <source>
        <dbReference type="SAM" id="Coils"/>
    </source>
</evidence>
<evidence type="ECO:0000313" key="18">
    <source>
        <dbReference type="Proteomes" id="UP001056539"/>
    </source>
</evidence>
<keyword evidence="6 12" id="KW-0547">Nucleotide-binding</keyword>
<dbReference type="AlphaFoldDB" id="A0AAX3BB13"/>
<feature type="binding site" evidence="13">
    <location>
        <position position="261"/>
    </location>
    <ligand>
        <name>L-serine</name>
        <dbReference type="ChEBI" id="CHEBI:33384"/>
    </ligand>
</feature>
<feature type="binding site" evidence="12 14">
    <location>
        <begin position="261"/>
        <end position="263"/>
    </location>
    <ligand>
        <name>ATP</name>
        <dbReference type="ChEBI" id="CHEBI:30616"/>
    </ligand>
</feature>
<dbReference type="PIRSF" id="PIRSF001529">
    <property type="entry name" value="Ser-tRNA-synth_IIa"/>
    <property type="match status" value="1"/>
</dbReference>
<evidence type="ECO:0000256" key="8">
    <source>
        <dbReference type="ARBA" id="ARBA00022917"/>
    </source>
</evidence>
<dbReference type="Gene3D" id="3.30.930.10">
    <property type="entry name" value="Bira Bifunctional Protein, Domain 2"/>
    <property type="match status" value="1"/>
</dbReference>
<comment type="subunit">
    <text evidence="12">Homodimer. The tRNA molecule binds across the dimer.</text>
</comment>
<feature type="binding site" evidence="12 14">
    <location>
        <begin position="348"/>
        <end position="351"/>
    </location>
    <ligand>
        <name>ATP</name>
        <dbReference type="ChEBI" id="CHEBI:30616"/>
    </ligand>
</feature>
<evidence type="ECO:0000256" key="1">
    <source>
        <dbReference type="ARBA" id="ARBA00004496"/>
    </source>
</evidence>
<keyword evidence="18" id="KW-1185">Reference proteome</keyword>
<dbReference type="GO" id="GO:0005524">
    <property type="term" value="F:ATP binding"/>
    <property type="evidence" value="ECO:0007669"/>
    <property type="project" value="UniProtKB-UniRule"/>
</dbReference>
<evidence type="ECO:0000256" key="5">
    <source>
        <dbReference type="ARBA" id="ARBA00022598"/>
    </source>
</evidence>
<comment type="similarity">
    <text evidence="3 12">Belongs to the class-II aminoacyl-tRNA synthetase family. Type-1 seryl-tRNA synthetase subfamily.</text>
</comment>
<dbReference type="PANTHER" id="PTHR43697">
    <property type="entry name" value="SERYL-TRNA SYNTHETASE"/>
    <property type="match status" value="1"/>
</dbReference>
<dbReference type="InterPro" id="IPR045864">
    <property type="entry name" value="aa-tRNA-synth_II/BPL/LPL"/>
</dbReference>
<proteinExistence type="inferred from homology"/>
<dbReference type="NCBIfam" id="TIGR00414">
    <property type="entry name" value="serS"/>
    <property type="match status" value="1"/>
</dbReference>
<keyword evidence="9 12" id="KW-0030">Aminoacyl-tRNA synthetase</keyword>
<dbReference type="Proteomes" id="UP001056539">
    <property type="component" value="Chromosome"/>
</dbReference>
<dbReference type="InterPro" id="IPR010978">
    <property type="entry name" value="tRNA-bd_arm"/>
</dbReference>
<protein>
    <recommendedName>
        <fullName evidence="12">Serine--tRNA ligase</fullName>
        <ecNumber evidence="12">6.1.1.11</ecNumber>
    </recommendedName>
    <alternativeName>
        <fullName evidence="12">Seryl-tRNA synthetase</fullName>
        <shortName evidence="12">SerRS</shortName>
    </alternativeName>
    <alternativeName>
        <fullName evidence="12">Seryl-tRNA(Ser/Sec) synthetase</fullName>
    </alternativeName>
</protein>
<evidence type="ECO:0000259" key="16">
    <source>
        <dbReference type="PROSITE" id="PS50862"/>
    </source>
</evidence>
<evidence type="ECO:0000256" key="14">
    <source>
        <dbReference type="PIRSR" id="PIRSR001529-2"/>
    </source>
</evidence>